<sequence length="333" mass="35221">MNSTLKIKLATACLLGVSMLMGGTASAMPTVSIGTVVWIGYAPLYVAEHIQAFEKHGVKVKFTNFSDNATMPAAVEGGSIDGATLTYDQVLPGAAKGWDLQVALPIDYSSGADAMVSTDDITSIKQIRGMNVAYNALSPSAFLLAYALQKNGMSLKDVRSVNMDPGAVPAALIGGNVKVGVTYEPSVSSVVKADGGKRFHVLFSSREAPGLITDVLVFKHSYIVKHKAEVRGIIEAYYDGLAYMKAHPKEAAVYIAKSMGIKPDEVADQLAGIHNPTPAQAVMNFKPSKAIDSFYTSGKVIGGILIANGTMHKMPDLAKTLYPHFVEAIAAGH</sequence>
<keyword evidence="7" id="KW-1185">Reference proteome</keyword>
<evidence type="ECO:0000256" key="3">
    <source>
        <dbReference type="ARBA" id="ARBA00022729"/>
    </source>
</evidence>
<dbReference type="EMBL" id="JQSG02000003">
    <property type="protein sequence ID" value="OBS09249.1"/>
    <property type="molecule type" value="Genomic_DNA"/>
</dbReference>
<evidence type="ECO:0000259" key="5">
    <source>
        <dbReference type="Pfam" id="PF09084"/>
    </source>
</evidence>
<keyword evidence="3 4" id="KW-0732">Signal</keyword>
<evidence type="ECO:0000256" key="4">
    <source>
        <dbReference type="SAM" id="SignalP"/>
    </source>
</evidence>
<organism evidence="6 7">
    <name type="scientific">Acidihalobacter prosperus</name>
    <dbReference type="NCBI Taxonomy" id="160660"/>
    <lineage>
        <taxon>Bacteria</taxon>
        <taxon>Pseudomonadati</taxon>
        <taxon>Pseudomonadota</taxon>
        <taxon>Gammaproteobacteria</taxon>
        <taxon>Chromatiales</taxon>
        <taxon>Ectothiorhodospiraceae</taxon>
        <taxon>Acidihalobacter</taxon>
    </lineage>
</organism>
<accession>A0A1A6C3W6</accession>
<reference evidence="6 7" key="1">
    <citation type="journal article" date="2014" name="Genome Announc.">
        <title>Draft Genome Sequence of the Iron-Oxidizing, Acidophilic, and Halotolerant 'Thiobacillus prosperus' Type Strain DSM 5130.</title>
        <authorList>
            <person name="Ossandon F.J."/>
            <person name="Cardenas J.P."/>
            <person name="Corbett M."/>
            <person name="Quatrini R."/>
            <person name="Holmes D.S."/>
            <person name="Watkin E."/>
        </authorList>
    </citation>
    <scope>NUCLEOTIDE SEQUENCE [LARGE SCALE GENOMIC DNA]</scope>
    <source>
        <strain evidence="6 7">DSM 5130</strain>
    </source>
</reference>
<evidence type="ECO:0000313" key="6">
    <source>
        <dbReference type="EMBL" id="OBS09249.1"/>
    </source>
</evidence>
<dbReference type="OrthoDB" id="5292144at2"/>
<evidence type="ECO:0000313" key="7">
    <source>
        <dbReference type="Proteomes" id="UP000029273"/>
    </source>
</evidence>
<comment type="subcellular location">
    <subcellularLocation>
        <location evidence="1">Periplasm</location>
    </subcellularLocation>
</comment>
<comment type="caution">
    <text evidence="6">The sequence shown here is derived from an EMBL/GenBank/DDBJ whole genome shotgun (WGS) entry which is preliminary data.</text>
</comment>
<feature type="domain" description="SsuA/THI5-like" evidence="5">
    <location>
        <begin position="41"/>
        <end position="251"/>
    </location>
</feature>
<dbReference type="Proteomes" id="UP000029273">
    <property type="component" value="Unassembled WGS sequence"/>
</dbReference>
<evidence type="ECO:0000256" key="1">
    <source>
        <dbReference type="ARBA" id="ARBA00004418"/>
    </source>
</evidence>
<protein>
    <recommendedName>
        <fullName evidence="5">SsuA/THI5-like domain-containing protein</fullName>
    </recommendedName>
</protein>
<dbReference type="STRING" id="160660.BJI67_01880"/>
<feature type="chain" id="PRO_5008509298" description="SsuA/THI5-like domain-containing protein" evidence="4">
    <location>
        <begin position="28"/>
        <end position="333"/>
    </location>
</feature>
<dbReference type="AlphaFoldDB" id="A0A1A6C3W6"/>
<dbReference type="RefSeq" id="WP_038090537.1">
    <property type="nucleotide sequence ID" value="NZ_JQSG02000003.1"/>
</dbReference>
<feature type="signal peptide" evidence="4">
    <location>
        <begin position="1"/>
        <end position="27"/>
    </location>
</feature>
<dbReference type="Gene3D" id="3.40.190.10">
    <property type="entry name" value="Periplasmic binding protein-like II"/>
    <property type="match status" value="2"/>
</dbReference>
<dbReference type="SUPFAM" id="SSF53850">
    <property type="entry name" value="Periplasmic binding protein-like II"/>
    <property type="match status" value="1"/>
</dbReference>
<dbReference type="PANTHER" id="PTHR30024">
    <property type="entry name" value="ALIPHATIC SULFONATES-BINDING PROTEIN-RELATED"/>
    <property type="match status" value="1"/>
</dbReference>
<dbReference type="PANTHER" id="PTHR30024:SF47">
    <property type="entry name" value="TAURINE-BINDING PERIPLASMIC PROTEIN"/>
    <property type="match status" value="1"/>
</dbReference>
<name>A0A1A6C3W6_9GAMM</name>
<proteinExistence type="inferred from homology"/>
<gene>
    <name evidence="6" type="ORF">Thpro_021577</name>
</gene>
<evidence type="ECO:0000256" key="2">
    <source>
        <dbReference type="ARBA" id="ARBA00010742"/>
    </source>
</evidence>
<dbReference type="InterPro" id="IPR015168">
    <property type="entry name" value="SsuA/THI5"/>
</dbReference>
<dbReference type="GO" id="GO:0042597">
    <property type="term" value="C:periplasmic space"/>
    <property type="evidence" value="ECO:0007669"/>
    <property type="project" value="UniProtKB-SubCell"/>
</dbReference>
<dbReference type="Pfam" id="PF09084">
    <property type="entry name" value="NMT1"/>
    <property type="match status" value="1"/>
</dbReference>
<comment type="similarity">
    <text evidence="2">Belongs to the bacterial solute-binding protein SsuA/TauA family.</text>
</comment>